<dbReference type="EMBL" id="FN648520">
    <property type="protein sequence ID" value="CBJ26423.1"/>
    <property type="molecule type" value="Genomic_DNA"/>
</dbReference>
<dbReference type="InterPro" id="IPR037231">
    <property type="entry name" value="NAP-like_sf"/>
</dbReference>
<feature type="compositionally biased region" description="Acidic residues" evidence="3">
    <location>
        <begin position="338"/>
        <end position="363"/>
    </location>
</feature>
<dbReference type="InterPro" id="IPR002164">
    <property type="entry name" value="NAP_family"/>
</dbReference>
<dbReference type="Pfam" id="PF00956">
    <property type="entry name" value="NAP"/>
    <property type="match status" value="1"/>
</dbReference>
<feature type="region of interest" description="Disordered" evidence="3">
    <location>
        <begin position="1"/>
        <end position="60"/>
    </location>
</feature>
<keyword evidence="5" id="KW-1185">Reference proteome</keyword>
<evidence type="ECO:0000313" key="5">
    <source>
        <dbReference type="Proteomes" id="UP000002630"/>
    </source>
</evidence>
<dbReference type="STRING" id="2880.D7FXQ6"/>
<gene>
    <name evidence="4" type="ORF">Esi_0033_0017</name>
</gene>
<dbReference type="GO" id="GO:0005634">
    <property type="term" value="C:nucleus"/>
    <property type="evidence" value="ECO:0007669"/>
    <property type="project" value="InterPro"/>
</dbReference>
<feature type="region of interest" description="Disordered" evidence="3">
    <location>
        <begin position="335"/>
        <end position="413"/>
    </location>
</feature>
<evidence type="ECO:0008006" key="6">
    <source>
        <dbReference type="Google" id="ProtNLM"/>
    </source>
</evidence>
<feature type="compositionally biased region" description="Acidic residues" evidence="3">
    <location>
        <begin position="100"/>
        <end position="120"/>
    </location>
</feature>
<dbReference type="AlphaFoldDB" id="D7FXQ6"/>
<dbReference type="EMBL" id="FN649732">
    <property type="protein sequence ID" value="CBJ26423.1"/>
    <property type="molecule type" value="Genomic_DNA"/>
</dbReference>
<comment type="similarity">
    <text evidence="1 2">Belongs to the nucleosome assembly protein (NAP) family.</text>
</comment>
<dbReference type="Gene3D" id="3.30.1120.90">
    <property type="entry name" value="Nucleosome assembly protein"/>
    <property type="match status" value="1"/>
</dbReference>
<dbReference type="InParanoid" id="D7FXQ6"/>
<feature type="compositionally biased region" description="Polar residues" evidence="3">
    <location>
        <begin position="14"/>
        <end position="31"/>
    </location>
</feature>
<dbReference type="PANTHER" id="PTHR11875">
    <property type="entry name" value="TESTIS-SPECIFIC Y-ENCODED PROTEIN"/>
    <property type="match status" value="1"/>
</dbReference>
<dbReference type="Proteomes" id="UP000002630">
    <property type="component" value="Linkage Group LG07"/>
</dbReference>
<dbReference type="eggNOG" id="KOG1507">
    <property type="taxonomic scope" value="Eukaryota"/>
</dbReference>
<dbReference type="SUPFAM" id="SSF143113">
    <property type="entry name" value="NAP-like"/>
    <property type="match status" value="1"/>
</dbReference>
<evidence type="ECO:0000256" key="3">
    <source>
        <dbReference type="SAM" id="MobiDB-lite"/>
    </source>
</evidence>
<dbReference type="GO" id="GO:0006334">
    <property type="term" value="P:nucleosome assembly"/>
    <property type="evidence" value="ECO:0007669"/>
    <property type="project" value="InterPro"/>
</dbReference>
<reference evidence="4 5" key="1">
    <citation type="journal article" date="2010" name="Nature">
        <title>The Ectocarpus genome and the independent evolution of multicellularity in brown algae.</title>
        <authorList>
            <person name="Cock J.M."/>
            <person name="Sterck L."/>
            <person name="Rouze P."/>
            <person name="Scornet D."/>
            <person name="Allen A.E."/>
            <person name="Amoutzias G."/>
            <person name="Anthouard V."/>
            <person name="Artiguenave F."/>
            <person name="Aury J.M."/>
            <person name="Badger J.H."/>
            <person name="Beszteri B."/>
            <person name="Billiau K."/>
            <person name="Bonnet E."/>
            <person name="Bothwell J.H."/>
            <person name="Bowler C."/>
            <person name="Boyen C."/>
            <person name="Brownlee C."/>
            <person name="Carrano C.J."/>
            <person name="Charrier B."/>
            <person name="Cho G.Y."/>
            <person name="Coelho S.M."/>
            <person name="Collen J."/>
            <person name="Corre E."/>
            <person name="Da Silva C."/>
            <person name="Delage L."/>
            <person name="Delaroque N."/>
            <person name="Dittami S.M."/>
            <person name="Doulbeau S."/>
            <person name="Elias M."/>
            <person name="Farnham G."/>
            <person name="Gachon C.M."/>
            <person name="Gschloessl B."/>
            <person name="Heesch S."/>
            <person name="Jabbari K."/>
            <person name="Jubin C."/>
            <person name="Kawai H."/>
            <person name="Kimura K."/>
            <person name="Kloareg B."/>
            <person name="Kupper F.C."/>
            <person name="Lang D."/>
            <person name="Le Bail A."/>
            <person name="Leblanc C."/>
            <person name="Lerouge P."/>
            <person name="Lohr M."/>
            <person name="Lopez P.J."/>
            <person name="Martens C."/>
            <person name="Maumus F."/>
            <person name="Michel G."/>
            <person name="Miranda-Saavedra D."/>
            <person name="Morales J."/>
            <person name="Moreau H."/>
            <person name="Motomura T."/>
            <person name="Nagasato C."/>
            <person name="Napoli C.A."/>
            <person name="Nelson D.R."/>
            <person name="Nyvall-Collen P."/>
            <person name="Peters A.F."/>
            <person name="Pommier C."/>
            <person name="Potin P."/>
            <person name="Poulain J."/>
            <person name="Quesneville H."/>
            <person name="Read B."/>
            <person name="Rensing S.A."/>
            <person name="Ritter A."/>
            <person name="Rousvoal S."/>
            <person name="Samanta M."/>
            <person name="Samson G."/>
            <person name="Schroeder D.C."/>
            <person name="Segurens B."/>
            <person name="Strittmatter M."/>
            <person name="Tonon T."/>
            <person name="Tregear J.W."/>
            <person name="Valentin K."/>
            <person name="von Dassow P."/>
            <person name="Yamagishi T."/>
            <person name="Van de Peer Y."/>
            <person name="Wincker P."/>
        </authorList>
    </citation>
    <scope>NUCLEOTIDE SEQUENCE [LARGE SCALE GENOMIC DNA]</scope>
    <source>
        <strain evidence="5">Ec32 / CCAP1310/4</strain>
    </source>
</reference>
<accession>D7FXQ6</accession>
<proteinExistence type="inferred from homology"/>
<dbReference type="Gene3D" id="1.20.5.1500">
    <property type="match status" value="1"/>
</dbReference>
<name>D7FXQ6_ECTSI</name>
<organism evidence="4 5">
    <name type="scientific">Ectocarpus siliculosus</name>
    <name type="common">Brown alga</name>
    <name type="synonym">Conferva siliculosa</name>
    <dbReference type="NCBI Taxonomy" id="2880"/>
    <lineage>
        <taxon>Eukaryota</taxon>
        <taxon>Sar</taxon>
        <taxon>Stramenopiles</taxon>
        <taxon>Ochrophyta</taxon>
        <taxon>PX clade</taxon>
        <taxon>Phaeophyceae</taxon>
        <taxon>Ectocarpales</taxon>
        <taxon>Ectocarpaceae</taxon>
        <taxon>Ectocarpus</taxon>
    </lineage>
</organism>
<evidence type="ECO:0000256" key="1">
    <source>
        <dbReference type="ARBA" id="ARBA00009947"/>
    </source>
</evidence>
<dbReference type="OMA" id="EFIKSPM"/>
<dbReference type="OrthoDB" id="27325at2759"/>
<evidence type="ECO:0000256" key="2">
    <source>
        <dbReference type="RuleBase" id="RU003876"/>
    </source>
</evidence>
<protein>
    <recommendedName>
        <fullName evidence="6">Nucleosome assembly protein</fullName>
    </recommendedName>
</protein>
<feature type="region of interest" description="Disordered" evidence="3">
    <location>
        <begin position="174"/>
        <end position="196"/>
    </location>
</feature>
<evidence type="ECO:0000313" key="4">
    <source>
        <dbReference type="EMBL" id="CBJ26423.1"/>
    </source>
</evidence>
<dbReference type="FunCoup" id="D7FXQ6">
    <property type="interactions" value="257"/>
</dbReference>
<feature type="region of interest" description="Disordered" evidence="3">
    <location>
        <begin position="76"/>
        <end position="120"/>
    </location>
</feature>
<sequence>MSSPTMTEGALPATPNNLDHGNGGREQTSASPMPPPPPFNTPSGTMGAGDVPVAMDSAQGGDEVTGAALANMLSGIGISDNASGDAVSATPRSGGGQGVDQDDDDDDEDYVDGEDNEVELPPEVMKRLYELKALQSEKDVIYGKYKAKRAELEMEFAKEYGAIYSRRAEVVAGRSRDIDDPEPELGAQGEGGAGGEAAGGEVGVPHFWMQCMLHHEALHDVICEPDLEALYYLSDVRCVDKDTLLGFTLEFHFDDNPYFSNAVLTKRYDTANIMDQGEPLLEGVEGTPIDWKSGRNLCEKTIRRKIKRGGSRSGETRTITKVEKTESFFKFFQNPVMYEDEDDEEDDEEGLDETEGPSDDDVEGGTLVGGHEAVGDGEGAEGAVKKLSFQAPTGFEAPTSGSGPADGKECKQS</sequence>